<dbReference type="SMART" id="SM01008">
    <property type="entry name" value="Ald_Xan_dh_C"/>
    <property type="match status" value="1"/>
</dbReference>
<dbReference type="Pfam" id="PF20256">
    <property type="entry name" value="MoCoBD_2"/>
    <property type="match status" value="1"/>
</dbReference>
<dbReference type="STRING" id="354355.SAMN05660816_04826"/>
<dbReference type="Gene3D" id="3.30.365.10">
    <property type="entry name" value="Aldehyde oxidase/xanthine dehydrogenase, molybdopterin binding domain"/>
    <property type="match status" value="4"/>
</dbReference>
<evidence type="ECO:0000256" key="2">
    <source>
        <dbReference type="ARBA" id="ARBA00023002"/>
    </source>
</evidence>
<dbReference type="AlphaFoldDB" id="A0A1V9EDH8"/>
<dbReference type="InterPro" id="IPR000674">
    <property type="entry name" value="Ald_Oxase/Xan_DH_a/b"/>
</dbReference>
<dbReference type="GO" id="GO:0005506">
    <property type="term" value="F:iron ion binding"/>
    <property type="evidence" value="ECO:0007669"/>
    <property type="project" value="InterPro"/>
</dbReference>
<dbReference type="OrthoDB" id="9759099at2"/>
<comment type="caution">
    <text evidence="4">The sequence shown here is derived from an EMBL/GenBank/DDBJ whole genome shotgun (WGS) entry which is preliminary data.</text>
</comment>
<keyword evidence="2" id="KW-0560">Oxidoreductase</keyword>
<evidence type="ECO:0000313" key="5">
    <source>
        <dbReference type="Proteomes" id="UP000192610"/>
    </source>
</evidence>
<dbReference type="PANTHER" id="PTHR11908:SF132">
    <property type="entry name" value="ALDEHYDE OXIDASE 1-RELATED"/>
    <property type="match status" value="1"/>
</dbReference>
<keyword evidence="1" id="KW-0500">Molybdenum</keyword>
<dbReference type="Pfam" id="PF01315">
    <property type="entry name" value="Ald_Xan_dh_C"/>
    <property type="match status" value="1"/>
</dbReference>
<dbReference type="PANTHER" id="PTHR11908">
    <property type="entry name" value="XANTHINE DEHYDROGENASE"/>
    <property type="match status" value="1"/>
</dbReference>
<dbReference type="GO" id="GO:0016491">
    <property type="term" value="F:oxidoreductase activity"/>
    <property type="evidence" value="ECO:0007669"/>
    <property type="project" value="UniProtKB-KW"/>
</dbReference>
<evidence type="ECO:0000259" key="3">
    <source>
        <dbReference type="SMART" id="SM01008"/>
    </source>
</evidence>
<dbReference type="EMBL" id="LVXG01000037">
    <property type="protein sequence ID" value="OQP44169.1"/>
    <property type="molecule type" value="Genomic_DNA"/>
</dbReference>
<accession>A0A1V9EDH8</accession>
<dbReference type="SUPFAM" id="SSF56003">
    <property type="entry name" value="Molybdenum cofactor-binding domain"/>
    <property type="match status" value="1"/>
</dbReference>
<dbReference type="InterPro" id="IPR016208">
    <property type="entry name" value="Ald_Oxase/xanthine_DH-like"/>
</dbReference>
<sequence length="719" mass="79417">MREKHKIIGSPVSRIEGHLKVTGKAAYAAEFSFPHLMYGFPVQSTITAGEIKSIDVIAAERSPGVLKIITHHNALKLMPRPPVTHANRMTRSNPVLQNTRIHCFGQYIGLVVAETYEQARFAARLVKVSYKTERPKIDFDENLKDAYKPEILNAGHPTDTSWGDLESGLKQSAEILSETYNTPIEQHNPMEPHATIAFFEGERLTVYESTQILGTTKEAIANTFNIPKENIQVLAPFIGGGFGSKLQPREHLMLTVMAAKMLNRPVKTAITRQMMQTNVGLRQHNRQKVRIGTEKDGKLLALSHEIVTHTSVDEEFIEQSGAISRMMYEVPNSLVTHRVFTTNIQVPRWTRAPGETPGSFALESAMDEMAHRLKIDPIEFRTKNEPSVNPENKKPWASRSVIECMRMGAEKFGWNMRNSEPMSTRNGRWLVGYGMASASRGAPCREASARVKITNSNKNIRARIELAATDIGTGSYTIIAQVAAERLGLPVEKIKVIIGDSDLPPTPGSGGSWGAGTYTNAVDAVCEKAKNELLGKSKIKFVNEPGITELMKAAALNEYQTEGSVKPSEESEKYSHFSFGAHFAEVWVDESLGIVKIPRFTSAIAAGTILNEKTARSQIISGVVWGIGQALTEESVLDKRYGNYVTRTFADYHVPVNLDIGNIEVYFLHEEDKTINRLGVKGVGELGITSVAATIANAIFNATGKRIRDLPITPDKLLL</sequence>
<evidence type="ECO:0000256" key="1">
    <source>
        <dbReference type="ARBA" id="ARBA00022505"/>
    </source>
</evidence>
<dbReference type="InterPro" id="IPR036856">
    <property type="entry name" value="Ald_Oxase/Xan_DH_a/b_sf"/>
</dbReference>
<proteinExistence type="predicted"/>
<dbReference type="SUPFAM" id="SSF54665">
    <property type="entry name" value="CO dehydrogenase molybdoprotein N-domain-like"/>
    <property type="match status" value="1"/>
</dbReference>
<organism evidence="4 5">
    <name type="scientific">Niastella yeongjuensis</name>
    <dbReference type="NCBI Taxonomy" id="354355"/>
    <lineage>
        <taxon>Bacteria</taxon>
        <taxon>Pseudomonadati</taxon>
        <taxon>Bacteroidota</taxon>
        <taxon>Chitinophagia</taxon>
        <taxon>Chitinophagales</taxon>
        <taxon>Chitinophagaceae</taxon>
        <taxon>Niastella</taxon>
    </lineage>
</organism>
<dbReference type="RefSeq" id="WP_081203004.1">
    <property type="nucleotide sequence ID" value="NZ_FOCZ01000009.1"/>
</dbReference>
<dbReference type="Proteomes" id="UP000192610">
    <property type="component" value="Unassembled WGS sequence"/>
</dbReference>
<name>A0A1V9EDH8_9BACT</name>
<dbReference type="Pfam" id="PF02738">
    <property type="entry name" value="MoCoBD_1"/>
    <property type="match status" value="1"/>
</dbReference>
<keyword evidence="5" id="KW-1185">Reference proteome</keyword>
<dbReference type="Gene3D" id="3.90.1170.50">
    <property type="entry name" value="Aldehyde oxidase/xanthine dehydrogenase, a/b hammerhead"/>
    <property type="match status" value="1"/>
</dbReference>
<evidence type="ECO:0000313" key="4">
    <source>
        <dbReference type="EMBL" id="OQP44169.1"/>
    </source>
</evidence>
<protein>
    <submittedName>
        <fullName evidence="4">Acylaldehyde oxidase</fullName>
    </submittedName>
</protein>
<feature type="domain" description="Aldehyde oxidase/xanthine dehydrogenase a/b hammerhead" evidence="3">
    <location>
        <begin position="22"/>
        <end position="134"/>
    </location>
</feature>
<dbReference type="InterPro" id="IPR046867">
    <property type="entry name" value="AldOxase/xan_DH_MoCoBD2"/>
</dbReference>
<gene>
    <name evidence="4" type="ORF">A4H97_33490</name>
</gene>
<dbReference type="InterPro" id="IPR008274">
    <property type="entry name" value="AldOxase/xan_DH_MoCoBD1"/>
</dbReference>
<dbReference type="InterPro" id="IPR037165">
    <property type="entry name" value="AldOxase/xan_DH_Mopterin-bd_sf"/>
</dbReference>
<reference evidence="5" key="1">
    <citation type="submission" date="2016-04" db="EMBL/GenBank/DDBJ databases">
        <authorList>
            <person name="Chen L."/>
            <person name="Zhuang W."/>
            <person name="Wang G."/>
        </authorList>
    </citation>
    <scope>NUCLEOTIDE SEQUENCE [LARGE SCALE GENOMIC DNA]</scope>
    <source>
        <strain evidence="5">17621</strain>
    </source>
</reference>